<evidence type="ECO:0000256" key="5">
    <source>
        <dbReference type="ARBA" id="ARBA00023136"/>
    </source>
</evidence>
<evidence type="ECO:0000259" key="8">
    <source>
        <dbReference type="PROSITE" id="PS50853"/>
    </source>
</evidence>
<dbReference type="GO" id="GO:0004896">
    <property type="term" value="F:cytokine receptor activity"/>
    <property type="evidence" value="ECO:0007669"/>
    <property type="project" value="InterPro"/>
</dbReference>
<proteinExistence type="predicted"/>
<keyword evidence="10" id="KW-1185">Reference proteome</keyword>
<dbReference type="GO" id="GO:0009897">
    <property type="term" value="C:external side of plasma membrane"/>
    <property type="evidence" value="ECO:0007669"/>
    <property type="project" value="TreeGrafter"/>
</dbReference>
<dbReference type="AlphaFoldDB" id="A0A218UD05"/>
<dbReference type="SUPFAM" id="SSF49265">
    <property type="entry name" value="Fibronectin type III"/>
    <property type="match status" value="1"/>
</dbReference>
<gene>
    <name evidence="9" type="primary">IL9R</name>
    <name evidence="9" type="ORF">RLOC_00006120</name>
</gene>
<evidence type="ECO:0000256" key="3">
    <source>
        <dbReference type="ARBA" id="ARBA00022729"/>
    </source>
</evidence>
<feature type="domain" description="Fibronectin type-III" evidence="8">
    <location>
        <begin position="88"/>
        <end position="189"/>
    </location>
</feature>
<dbReference type="Gene3D" id="2.60.40.10">
    <property type="entry name" value="Immunoglobulins"/>
    <property type="match status" value="1"/>
</dbReference>
<sequence>MWVTEKPMGDGPFHLHFTNLWSKGHNASCKLTATESMQNQYHCTIHLASQILETDGYRVSLQGNFFGCNQTYITFPEYNPRKHIKLDPPLNIQSNATASKCQIWWSVWNVPWYLAEILQYELQYKEYSMSWEVALNKTLPSSLPQVEIEATELHIGIAYAARVRCKVSENEKSYHSQWSEWSQTTVFQKAGTKNVESVGQKASSALTFPRQLLSFSHSIVCTMGILR</sequence>
<reference evidence="9 10" key="1">
    <citation type="submission" date="2017-05" db="EMBL/GenBank/DDBJ databases">
        <title>Genome of assembly of the Bengalese finch, Lonchura striata domestica.</title>
        <authorList>
            <person name="Colquitt B.M."/>
            <person name="Brainard M.S."/>
        </authorList>
    </citation>
    <scope>NUCLEOTIDE SEQUENCE [LARGE SCALE GENOMIC DNA]</scope>
    <source>
        <strain evidence="9">White83orange57</strain>
    </source>
</reference>
<evidence type="ECO:0000256" key="1">
    <source>
        <dbReference type="ARBA" id="ARBA00004479"/>
    </source>
</evidence>
<dbReference type="InterPro" id="IPR036116">
    <property type="entry name" value="FN3_sf"/>
</dbReference>
<evidence type="ECO:0000256" key="4">
    <source>
        <dbReference type="ARBA" id="ARBA00022989"/>
    </source>
</evidence>
<keyword evidence="5" id="KW-0472">Membrane</keyword>
<organism evidence="9 10">
    <name type="scientific">Lonchura striata</name>
    <name type="common">white-rumped munia</name>
    <dbReference type="NCBI Taxonomy" id="40157"/>
    <lineage>
        <taxon>Eukaryota</taxon>
        <taxon>Metazoa</taxon>
        <taxon>Chordata</taxon>
        <taxon>Craniata</taxon>
        <taxon>Vertebrata</taxon>
        <taxon>Euteleostomi</taxon>
        <taxon>Archelosauria</taxon>
        <taxon>Archosauria</taxon>
        <taxon>Dinosauria</taxon>
        <taxon>Saurischia</taxon>
        <taxon>Theropoda</taxon>
        <taxon>Coelurosauria</taxon>
        <taxon>Aves</taxon>
        <taxon>Neognathae</taxon>
        <taxon>Neoaves</taxon>
        <taxon>Telluraves</taxon>
        <taxon>Australaves</taxon>
        <taxon>Passeriformes</taxon>
        <taxon>Passeroidea</taxon>
        <taxon>Estrildidae</taxon>
        <taxon>Estrildinae</taxon>
        <taxon>Lonchura</taxon>
    </lineage>
</organism>
<evidence type="ECO:0000313" key="10">
    <source>
        <dbReference type="Proteomes" id="UP000197619"/>
    </source>
</evidence>
<dbReference type="PROSITE" id="PS01355">
    <property type="entry name" value="HEMATOPO_REC_S_F1"/>
    <property type="match status" value="1"/>
</dbReference>
<dbReference type="InterPro" id="IPR013783">
    <property type="entry name" value="Ig-like_fold"/>
</dbReference>
<dbReference type="InterPro" id="IPR003961">
    <property type="entry name" value="FN3_dom"/>
</dbReference>
<comment type="subcellular location">
    <subcellularLocation>
        <location evidence="1">Membrane</location>
        <topology evidence="1">Single-pass type I membrane protein</topology>
    </subcellularLocation>
</comment>
<evidence type="ECO:0000313" key="9">
    <source>
        <dbReference type="EMBL" id="OWK51585.1"/>
    </source>
</evidence>
<name>A0A218UD05_9PASE</name>
<evidence type="ECO:0000256" key="2">
    <source>
        <dbReference type="ARBA" id="ARBA00022692"/>
    </source>
</evidence>
<keyword evidence="6 9" id="KW-0675">Receptor</keyword>
<dbReference type="PANTHER" id="PTHR23037:SF29">
    <property type="entry name" value="INTERLEUKIN-9 RECEPTOR"/>
    <property type="match status" value="1"/>
</dbReference>
<dbReference type="PROSITE" id="PS50853">
    <property type="entry name" value="FN3"/>
    <property type="match status" value="1"/>
</dbReference>
<accession>A0A218UD05</accession>
<dbReference type="EMBL" id="MUZQ01000422">
    <property type="protein sequence ID" value="OWK51585.1"/>
    <property type="molecule type" value="Genomic_DNA"/>
</dbReference>
<dbReference type="PANTHER" id="PTHR23037">
    <property type="entry name" value="CYTOKINE RECEPTOR"/>
    <property type="match status" value="1"/>
</dbReference>
<dbReference type="InterPro" id="IPR003531">
    <property type="entry name" value="Hempt_rcpt_S_F1_CS"/>
</dbReference>
<keyword evidence="4" id="KW-1133">Transmembrane helix</keyword>
<dbReference type="GO" id="GO:0016064">
    <property type="term" value="P:immunoglobulin mediated immune response"/>
    <property type="evidence" value="ECO:0007669"/>
    <property type="project" value="TreeGrafter"/>
</dbReference>
<protein>
    <submittedName>
        <fullName evidence="9">Interleukin-9 receptor</fullName>
    </submittedName>
</protein>
<evidence type="ECO:0000256" key="7">
    <source>
        <dbReference type="ARBA" id="ARBA00023180"/>
    </source>
</evidence>
<keyword evidence="7" id="KW-0325">Glycoprotein</keyword>
<keyword evidence="2" id="KW-0812">Transmembrane</keyword>
<comment type="caution">
    <text evidence="9">The sequence shown here is derived from an EMBL/GenBank/DDBJ whole genome shotgun (WGS) entry which is preliminary data.</text>
</comment>
<keyword evidence="3" id="KW-0732">Signal</keyword>
<evidence type="ECO:0000256" key="6">
    <source>
        <dbReference type="ARBA" id="ARBA00023170"/>
    </source>
</evidence>
<dbReference type="Proteomes" id="UP000197619">
    <property type="component" value="Unassembled WGS sequence"/>
</dbReference>